<dbReference type="EMBL" id="CP011058">
    <property type="protein sequence ID" value="AJY73984.1"/>
    <property type="molecule type" value="Genomic_DNA"/>
</dbReference>
<dbReference type="STRING" id="1126833.VN24_04340"/>
<feature type="transmembrane region" description="Helical" evidence="5">
    <location>
        <begin position="186"/>
        <end position="204"/>
    </location>
</feature>
<keyword evidence="2 5" id="KW-0812">Transmembrane</keyword>
<dbReference type="RefSeq" id="WP_045669420.1">
    <property type="nucleotide sequence ID" value="NZ_CP011058.1"/>
</dbReference>
<evidence type="ECO:0000256" key="2">
    <source>
        <dbReference type="ARBA" id="ARBA00022692"/>
    </source>
</evidence>
<evidence type="ECO:0000313" key="8">
    <source>
        <dbReference type="Proteomes" id="UP000032633"/>
    </source>
</evidence>
<feature type="transmembrane region" description="Helical" evidence="5">
    <location>
        <begin position="396"/>
        <end position="414"/>
    </location>
</feature>
<feature type="transmembrane region" description="Helical" evidence="5">
    <location>
        <begin position="239"/>
        <end position="256"/>
    </location>
</feature>
<dbReference type="InterPro" id="IPR007016">
    <property type="entry name" value="O-antigen_ligase-rel_domated"/>
</dbReference>
<dbReference type="OrthoDB" id="104748at2"/>
<reference evidence="7 8" key="1">
    <citation type="journal article" date="2015" name="J. Biotechnol.">
        <title>Complete genome sequence of Paenibacillus beijingensis 7188(T) (=DSM 24997(T)), a novel rhizobacterium from jujube garden soil.</title>
        <authorList>
            <person name="Kwak Y."/>
            <person name="Shin J.H."/>
        </authorList>
    </citation>
    <scope>NUCLEOTIDE SEQUENCE [LARGE SCALE GENOMIC DNA]</scope>
    <source>
        <strain evidence="7 8">DSM 24997</strain>
    </source>
</reference>
<feature type="transmembrane region" description="Helical" evidence="5">
    <location>
        <begin position="113"/>
        <end position="136"/>
    </location>
</feature>
<dbReference type="Pfam" id="PF04932">
    <property type="entry name" value="Wzy_C"/>
    <property type="match status" value="1"/>
</dbReference>
<evidence type="ECO:0000313" key="7">
    <source>
        <dbReference type="EMBL" id="AJY73984.1"/>
    </source>
</evidence>
<organism evidence="7 8">
    <name type="scientific">Paenibacillus beijingensis</name>
    <dbReference type="NCBI Taxonomy" id="1126833"/>
    <lineage>
        <taxon>Bacteria</taxon>
        <taxon>Bacillati</taxon>
        <taxon>Bacillota</taxon>
        <taxon>Bacilli</taxon>
        <taxon>Bacillales</taxon>
        <taxon>Paenibacillaceae</taxon>
        <taxon>Paenibacillus</taxon>
    </lineage>
</organism>
<feature type="transmembrane region" description="Helical" evidence="5">
    <location>
        <begin position="156"/>
        <end position="174"/>
    </location>
</feature>
<sequence>MSYQIRRVIFSTLLAVLVGISSALLGFAVTYHPVMVFLLTAVFIGSLVVIYFVKNTEKLYFLWMIALPLTKVLSVGIGEKKLTMIDTLTYLLGFAIFLKALSDKRFIEEKKILPVILPLCLLFIFSVSNSIFNFFLFKNSIIDDDVNSELIKSLIINARTLIPIFTIVIVVTMIKTYEQYIKTLKLFYGTIWFVAIYGIYELLIKKLGLGFKFLLPGHATKIISFNGGYLRLSGTFSEPSYFAGFLVIAILFCFMLKNLSIVSAKRIYILIGLLLFLILNTYSTVGWFSLVTGLTIFLLAKKNAKYILLLFMAFCALASLVVVNPAFQAMAMKPFDSQSASSQDRNETAQTAINMFKDHPLNGIGTGMYGLVYNLYNDTKVERGVLKSSNRIANNVYAEVLSSNGLIGAVIFFITFMRIFKSIRSLRYVDSNRSIYPFFLGGFASILVIFMAYPTINFTFQWLFYGLAIITPSFIDKLQTQGTQSDSFRHRRISIRTHKNYR</sequence>
<feature type="transmembrane region" description="Helical" evidence="5">
    <location>
        <begin position="268"/>
        <end position="300"/>
    </location>
</feature>
<dbReference type="KEGG" id="pbj:VN24_04340"/>
<reference evidence="8" key="2">
    <citation type="submission" date="2015-03" db="EMBL/GenBank/DDBJ databases">
        <title>Genome sequence of Paenibacillus beijingensis strain DSM 24997T.</title>
        <authorList>
            <person name="Kwak Y."/>
            <person name="Shin J.-H."/>
        </authorList>
    </citation>
    <scope>NUCLEOTIDE SEQUENCE [LARGE SCALE GENOMIC DNA]</scope>
    <source>
        <strain evidence="8">DSM 24997</strain>
    </source>
</reference>
<keyword evidence="4 5" id="KW-0472">Membrane</keyword>
<feature type="transmembrane region" description="Helical" evidence="5">
    <location>
        <begin position="435"/>
        <end position="453"/>
    </location>
</feature>
<feature type="transmembrane region" description="Helical" evidence="5">
    <location>
        <begin position="34"/>
        <end position="53"/>
    </location>
</feature>
<dbReference type="HOGENOM" id="CLU_542724_0_0_9"/>
<evidence type="ECO:0000259" key="6">
    <source>
        <dbReference type="Pfam" id="PF04932"/>
    </source>
</evidence>
<dbReference type="GO" id="GO:0016020">
    <property type="term" value="C:membrane"/>
    <property type="evidence" value="ECO:0007669"/>
    <property type="project" value="UniProtKB-SubCell"/>
</dbReference>
<proteinExistence type="predicted"/>
<accession>A0A0D5NF19</accession>
<protein>
    <recommendedName>
        <fullName evidence="6">O-antigen ligase-related domain-containing protein</fullName>
    </recommendedName>
</protein>
<comment type="subcellular location">
    <subcellularLocation>
        <location evidence="1">Membrane</location>
        <topology evidence="1">Multi-pass membrane protein</topology>
    </subcellularLocation>
</comment>
<name>A0A0D5NF19_9BACL</name>
<gene>
    <name evidence="7" type="ORF">VN24_04340</name>
</gene>
<feature type="transmembrane region" description="Helical" evidence="5">
    <location>
        <begin position="306"/>
        <end position="327"/>
    </location>
</feature>
<dbReference type="PANTHER" id="PTHR37422:SF13">
    <property type="entry name" value="LIPOPOLYSACCHARIDE BIOSYNTHESIS PROTEIN PA4999-RELATED"/>
    <property type="match status" value="1"/>
</dbReference>
<dbReference type="AlphaFoldDB" id="A0A0D5NF19"/>
<evidence type="ECO:0000256" key="5">
    <source>
        <dbReference type="SAM" id="Phobius"/>
    </source>
</evidence>
<dbReference type="PANTHER" id="PTHR37422">
    <property type="entry name" value="TEICHURONIC ACID BIOSYNTHESIS PROTEIN TUAE"/>
    <property type="match status" value="1"/>
</dbReference>
<evidence type="ECO:0000256" key="3">
    <source>
        <dbReference type="ARBA" id="ARBA00022989"/>
    </source>
</evidence>
<feature type="domain" description="O-antigen ligase-related" evidence="6">
    <location>
        <begin position="271"/>
        <end position="413"/>
    </location>
</feature>
<keyword evidence="8" id="KW-1185">Reference proteome</keyword>
<feature type="transmembrane region" description="Helical" evidence="5">
    <location>
        <begin position="60"/>
        <end position="77"/>
    </location>
</feature>
<evidence type="ECO:0000256" key="1">
    <source>
        <dbReference type="ARBA" id="ARBA00004141"/>
    </source>
</evidence>
<dbReference type="InterPro" id="IPR051533">
    <property type="entry name" value="WaaL-like"/>
</dbReference>
<feature type="transmembrane region" description="Helical" evidence="5">
    <location>
        <begin position="83"/>
        <end position="101"/>
    </location>
</feature>
<keyword evidence="3 5" id="KW-1133">Transmembrane helix</keyword>
<dbReference type="Proteomes" id="UP000032633">
    <property type="component" value="Chromosome"/>
</dbReference>
<feature type="transmembrane region" description="Helical" evidence="5">
    <location>
        <begin position="7"/>
        <end position="28"/>
    </location>
</feature>
<evidence type="ECO:0000256" key="4">
    <source>
        <dbReference type="ARBA" id="ARBA00023136"/>
    </source>
</evidence>
<dbReference type="PATRIC" id="fig|1126833.4.peg.953"/>